<dbReference type="AlphaFoldDB" id="A0A0D7B753"/>
<dbReference type="SMART" id="SM00054">
    <property type="entry name" value="EFh"/>
    <property type="match status" value="2"/>
</dbReference>
<protein>
    <submittedName>
        <fullName evidence="5">EF-hand</fullName>
    </submittedName>
</protein>
<feature type="region of interest" description="Disordered" evidence="3">
    <location>
        <begin position="1"/>
        <end position="27"/>
    </location>
</feature>
<accession>A0A0D7B753</accession>
<sequence>MSRYPSSLAPAGSLTKSQKSRARREPSGVFTQFQQAQIQQFKEAFQLIDHDKDGWVGESDLKEIFGSLGITPSRDMLDDLLNSRPGDTDLTGDKGVNFTMFLTMMSERLVQFDVESDIVEAFACFDESDSGFVKVDEVRKWLSEVGDRMDSQEIDGLLKGPFTDRQGNFNYREWVKVLRVNEEDE</sequence>
<keyword evidence="2" id="KW-0106">Calcium</keyword>
<dbReference type="PROSITE" id="PS00018">
    <property type="entry name" value="EF_HAND_1"/>
    <property type="match status" value="1"/>
</dbReference>
<proteinExistence type="predicted"/>
<evidence type="ECO:0000256" key="3">
    <source>
        <dbReference type="SAM" id="MobiDB-lite"/>
    </source>
</evidence>
<evidence type="ECO:0000256" key="1">
    <source>
        <dbReference type="ARBA" id="ARBA00022737"/>
    </source>
</evidence>
<feature type="domain" description="EF-hand" evidence="4">
    <location>
        <begin position="113"/>
        <end position="148"/>
    </location>
</feature>
<name>A0A0D7B753_9AGAR</name>
<dbReference type="InterPro" id="IPR050403">
    <property type="entry name" value="Myosin_RLC"/>
</dbReference>
<keyword evidence="1" id="KW-0677">Repeat</keyword>
<gene>
    <name evidence="5" type="ORF">CYLTODRAFT_437606</name>
</gene>
<keyword evidence="6" id="KW-1185">Reference proteome</keyword>
<dbReference type="Gene3D" id="1.10.238.10">
    <property type="entry name" value="EF-hand"/>
    <property type="match status" value="2"/>
</dbReference>
<dbReference type="Proteomes" id="UP000054007">
    <property type="component" value="Unassembled WGS sequence"/>
</dbReference>
<evidence type="ECO:0000259" key="4">
    <source>
        <dbReference type="PROSITE" id="PS50222"/>
    </source>
</evidence>
<dbReference type="SUPFAM" id="SSF47473">
    <property type="entry name" value="EF-hand"/>
    <property type="match status" value="1"/>
</dbReference>
<evidence type="ECO:0000256" key="2">
    <source>
        <dbReference type="ARBA" id="ARBA00022837"/>
    </source>
</evidence>
<dbReference type="FunFam" id="1.10.238.10:FF:000001">
    <property type="entry name" value="Calmodulin 1"/>
    <property type="match status" value="1"/>
</dbReference>
<dbReference type="PANTHER" id="PTHR23049">
    <property type="entry name" value="MYOSIN REGULATORY LIGHT CHAIN 2"/>
    <property type="match status" value="1"/>
</dbReference>
<dbReference type="Pfam" id="PF13499">
    <property type="entry name" value="EF-hand_7"/>
    <property type="match status" value="1"/>
</dbReference>
<dbReference type="EMBL" id="KN880568">
    <property type="protein sequence ID" value="KIY66019.1"/>
    <property type="molecule type" value="Genomic_DNA"/>
</dbReference>
<evidence type="ECO:0000313" key="5">
    <source>
        <dbReference type="EMBL" id="KIY66019.1"/>
    </source>
</evidence>
<dbReference type="GO" id="GO:0005509">
    <property type="term" value="F:calcium ion binding"/>
    <property type="evidence" value="ECO:0007669"/>
    <property type="project" value="InterPro"/>
</dbReference>
<dbReference type="PROSITE" id="PS50222">
    <property type="entry name" value="EF_HAND_2"/>
    <property type="match status" value="2"/>
</dbReference>
<evidence type="ECO:0000313" key="6">
    <source>
        <dbReference type="Proteomes" id="UP000054007"/>
    </source>
</evidence>
<feature type="domain" description="EF-hand" evidence="4">
    <location>
        <begin position="36"/>
        <end position="71"/>
    </location>
</feature>
<dbReference type="STRING" id="1314674.A0A0D7B753"/>
<dbReference type="InterPro" id="IPR011992">
    <property type="entry name" value="EF-hand-dom_pair"/>
</dbReference>
<dbReference type="InterPro" id="IPR018247">
    <property type="entry name" value="EF_Hand_1_Ca_BS"/>
</dbReference>
<reference evidence="5 6" key="1">
    <citation type="journal article" date="2015" name="Fungal Genet. Biol.">
        <title>Evolution of novel wood decay mechanisms in Agaricales revealed by the genome sequences of Fistulina hepatica and Cylindrobasidium torrendii.</title>
        <authorList>
            <person name="Floudas D."/>
            <person name="Held B.W."/>
            <person name="Riley R."/>
            <person name="Nagy L.G."/>
            <person name="Koehler G."/>
            <person name="Ransdell A.S."/>
            <person name="Younus H."/>
            <person name="Chow J."/>
            <person name="Chiniquy J."/>
            <person name="Lipzen A."/>
            <person name="Tritt A."/>
            <person name="Sun H."/>
            <person name="Haridas S."/>
            <person name="LaButti K."/>
            <person name="Ohm R.A."/>
            <person name="Kues U."/>
            <person name="Blanchette R.A."/>
            <person name="Grigoriev I.V."/>
            <person name="Minto R.E."/>
            <person name="Hibbett D.S."/>
        </authorList>
    </citation>
    <scope>NUCLEOTIDE SEQUENCE [LARGE SCALE GENOMIC DNA]</scope>
    <source>
        <strain evidence="5 6">FP15055 ss-10</strain>
    </source>
</reference>
<organism evidence="5 6">
    <name type="scientific">Cylindrobasidium torrendii FP15055 ss-10</name>
    <dbReference type="NCBI Taxonomy" id="1314674"/>
    <lineage>
        <taxon>Eukaryota</taxon>
        <taxon>Fungi</taxon>
        <taxon>Dikarya</taxon>
        <taxon>Basidiomycota</taxon>
        <taxon>Agaricomycotina</taxon>
        <taxon>Agaricomycetes</taxon>
        <taxon>Agaricomycetidae</taxon>
        <taxon>Agaricales</taxon>
        <taxon>Marasmiineae</taxon>
        <taxon>Physalacriaceae</taxon>
        <taxon>Cylindrobasidium</taxon>
    </lineage>
</organism>
<dbReference type="OrthoDB" id="429467at2759"/>
<dbReference type="InterPro" id="IPR002048">
    <property type="entry name" value="EF_hand_dom"/>
</dbReference>